<keyword evidence="1" id="KW-0812">Transmembrane</keyword>
<evidence type="ECO:0000313" key="3">
    <source>
        <dbReference type="Proteomes" id="UP000440694"/>
    </source>
</evidence>
<keyword evidence="3" id="KW-1185">Reference proteome</keyword>
<sequence>MTLSRSIDIFVKDRNGRRLPGALISFSLDGAVAGSVPESDGRARIDLENDYTGPVGVTVDYSGEKQTQTLAPGVSSYTFTYDVDIAPKENHIALIVGIILVGAATVLAFSFPETTPLQTKLVQGLLSLGLGAIATEVSGLIRADLKLGTRLAVGASGAFAVFVILWFTNAML</sequence>
<protein>
    <submittedName>
        <fullName evidence="2">Uncharacterized protein</fullName>
    </submittedName>
</protein>
<evidence type="ECO:0000313" key="2">
    <source>
        <dbReference type="EMBL" id="MTD93140.1"/>
    </source>
</evidence>
<dbReference type="Gene3D" id="2.60.40.10">
    <property type="entry name" value="Immunoglobulins"/>
    <property type="match status" value="1"/>
</dbReference>
<dbReference type="EMBL" id="WMBQ01000001">
    <property type="protein sequence ID" value="MTD93140.1"/>
    <property type="molecule type" value="Genomic_DNA"/>
</dbReference>
<keyword evidence="1" id="KW-1133">Transmembrane helix</keyword>
<dbReference type="AlphaFoldDB" id="A0A6I3KGN3"/>
<dbReference type="RefSeq" id="WP_154737709.1">
    <property type="nucleotide sequence ID" value="NZ_WMBQ01000001.1"/>
</dbReference>
<feature type="transmembrane region" description="Helical" evidence="1">
    <location>
        <begin position="121"/>
        <end position="141"/>
    </location>
</feature>
<feature type="transmembrane region" description="Helical" evidence="1">
    <location>
        <begin position="91"/>
        <end position="109"/>
    </location>
</feature>
<keyword evidence="1" id="KW-0472">Membrane</keyword>
<name>A0A6I3KGN3_9HYPH</name>
<evidence type="ECO:0000256" key="1">
    <source>
        <dbReference type="SAM" id="Phobius"/>
    </source>
</evidence>
<feature type="transmembrane region" description="Helical" evidence="1">
    <location>
        <begin position="147"/>
        <end position="167"/>
    </location>
</feature>
<dbReference type="InterPro" id="IPR013783">
    <property type="entry name" value="Ig-like_fold"/>
</dbReference>
<accession>A0A6I3KGN3</accession>
<comment type="caution">
    <text evidence="2">The sequence shown here is derived from an EMBL/GenBank/DDBJ whole genome shotgun (WGS) entry which is preliminary data.</text>
</comment>
<proteinExistence type="predicted"/>
<organism evidence="2 3">
    <name type="scientific">Hyphomicrobium album</name>
    <dbReference type="NCBI Taxonomy" id="2665159"/>
    <lineage>
        <taxon>Bacteria</taxon>
        <taxon>Pseudomonadati</taxon>
        <taxon>Pseudomonadota</taxon>
        <taxon>Alphaproteobacteria</taxon>
        <taxon>Hyphomicrobiales</taxon>
        <taxon>Hyphomicrobiaceae</taxon>
        <taxon>Hyphomicrobium</taxon>
    </lineage>
</organism>
<dbReference type="Proteomes" id="UP000440694">
    <property type="component" value="Unassembled WGS sequence"/>
</dbReference>
<gene>
    <name evidence="2" type="ORF">GIW81_02190</name>
</gene>
<reference evidence="2 3" key="1">
    <citation type="submission" date="2019-11" db="EMBL/GenBank/DDBJ databases">
        <title>Identification of a novel strain.</title>
        <authorList>
            <person name="Xu Q."/>
            <person name="Wang G."/>
        </authorList>
    </citation>
    <scope>NUCLEOTIDE SEQUENCE [LARGE SCALE GENOMIC DNA]</scope>
    <source>
        <strain evidence="3">xq</strain>
    </source>
</reference>